<keyword evidence="3" id="KW-0813">Transport</keyword>
<feature type="domain" description="Cytochrome b561 bacterial/Ni-hydrogenase" evidence="14">
    <location>
        <begin position="6"/>
        <end position="174"/>
    </location>
</feature>
<keyword evidence="8" id="KW-0249">Electron transport</keyword>
<evidence type="ECO:0000259" key="14">
    <source>
        <dbReference type="Pfam" id="PF01292"/>
    </source>
</evidence>
<organism evidence="15 16">
    <name type="scientific">Paramixta manurensis</name>
    <dbReference type="NCBI Taxonomy" id="2740817"/>
    <lineage>
        <taxon>Bacteria</taxon>
        <taxon>Pseudomonadati</taxon>
        <taxon>Pseudomonadota</taxon>
        <taxon>Gammaproteobacteria</taxon>
        <taxon>Enterobacterales</taxon>
        <taxon>Erwiniaceae</taxon>
        <taxon>Paramixta</taxon>
    </lineage>
</organism>
<dbReference type="InterPro" id="IPR016174">
    <property type="entry name" value="Di-haem_cyt_TM"/>
</dbReference>
<feature type="transmembrane region" description="Helical" evidence="13">
    <location>
        <begin position="38"/>
        <end position="63"/>
    </location>
</feature>
<feature type="transmembrane region" description="Helical" evidence="13">
    <location>
        <begin position="144"/>
        <end position="163"/>
    </location>
</feature>
<dbReference type="GO" id="GO:0020037">
    <property type="term" value="F:heme binding"/>
    <property type="evidence" value="ECO:0007669"/>
    <property type="project" value="TreeGrafter"/>
</dbReference>
<evidence type="ECO:0000256" key="6">
    <source>
        <dbReference type="ARBA" id="ARBA00022692"/>
    </source>
</evidence>
<dbReference type="KEGG" id="pmak:PMPD1_2252"/>
<dbReference type="GO" id="GO:0009055">
    <property type="term" value="F:electron transfer activity"/>
    <property type="evidence" value="ECO:0007669"/>
    <property type="project" value="InterPro"/>
</dbReference>
<dbReference type="InterPro" id="IPR011577">
    <property type="entry name" value="Cyt_b561_bac/Ni-Hgenase"/>
</dbReference>
<keyword evidence="5" id="KW-0349">Heme</keyword>
<dbReference type="InterPro" id="IPR052168">
    <property type="entry name" value="Cytochrome_b561_oxidase"/>
</dbReference>
<evidence type="ECO:0000256" key="7">
    <source>
        <dbReference type="ARBA" id="ARBA00022723"/>
    </source>
</evidence>
<dbReference type="GO" id="GO:0046872">
    <property type="term" value="F:metal ion binding"/>
    <property type="evidence" value="ECO:0007669"/>
    <property type="project" value="UniProtKB-KW"/>
</dbReference>
<protein>
    <submittedName>
        <fullName evidence="15">Superoxide oxidase</fullName>
    </submittedName>
</protein>
<evidence type="ECO:0000256" key="2">
    <source>
        <dbReference type="ARBA" id="ARBA00004651"/>
    </source>
</evidence>
<evidence type="ECO:0000256" key="9">
    <source>
        <dbReference type="ARBA" id="ARBA00022989"/>
    </source>
</evidence>
<evidence type="ECO:0000256" key="12">
    <source>
        <dbReference type="ARBA" id="ARBA00037975"/>
    </source>
</evidence>
<dbReference type="Proteomes" id="UP000505325">
    <property type="component" value="Chromosome"/>
</dbReference>
<dbReference type="NCBIfam" id="NF008566">
    <property type="entry name" value="PRK11513.1"/>
    <property type="match status" value="1"/>
</dbReference>
<sequence length="178" mass="20268">MKKFAPSQITLHWLVFILVVIAYAMIELRGFAGRGTPLRAIMIATHFSCGFTILLLMLARLFLRHRHPSPAIEPPPPLWQVALAKIMHALIYLLFIGLPILGLISRYYDGQHWVLFGLSMPVADPSDEDFAYEVIDWHKTLAPLGYWLIGLHAAAALFHHYVIKDSTLLRMMPGKREK</sequence>
<comment type="subcellular location">
    <subcellularLocation>
        <location evidence="2">Cell membrane</location>
        <topology evidence="2">Multi-pass membrane protein</topology>
    </subcellularLocation>
</comment>
<keyword evidence="4" id="KW-1003">Cell membrane</keyword>
<reference evidence="15 16" key="1">
    <citation type="submission" date="2020-06" db="EMBL/GenBank/DDBJ databases">
        <title>Genome sequence of Paramixta manurensis strain PD-1.</title>
        <authorList>
            <person name="Lee C.W."/>
            <person name="Kim J."/>
        </authorList>
    </citation>
    <scope>NUCLEOTIDE SEQUENCE [LARGE SCALE GENOMIC DNA]</scope>
    <source>
        <strain evidence="15 16">PD-1</strain>
    </source>
</reference>
<keyword evidence="11 13" id="KW-0472">Membrane</keyword>
<gene>
    <name evidence="15" type="ORF">PMPD1_2252</name>
</gene>
<dbReference type="AlphaFoldDB" id="A0A6M8UFG5"/>
<evidence type="ECO:0000256" key="11">
    <source>
        <dbReference type="ARBA" id="ARBA00023136"/>
    </source>
</evidence>
<evidence type="ECO:0000313" key="15">
    <source>
        <dbReference type="EMBL" id="QKJ87197.1"/>
    </source>
</evidence>
<dbReference type="EMBL" id="CP054212">
    <property type="protein sequence ID" value="QKJ87197.1"/>
    <property type="molecule type" value="Genomic_DNA"/>
</dbReference>
<keyword evidence="7" id="KW-0479">Metal-binding</keyword>
<evidence type="ECO:0000256" key="4">
    <source>
        <dbReference type="ARBA" id="ARBA00022475"/>
    </source>
</evidence>
<dbReference type="Pfam" id="PF01292">
    <property type="entry name" value="Ni_hydr_CYTB"/>
    <property type="match status" value="1"/>
</dbReference>
<feature type="transmembrane region" description="Helical" evidence="13">
    <location>
        <begin position="89"/>
        <end position="108"/>
    </location>
</feature>
<evidence type="ECO:0000256" key="1">
    <source>
        <dbReference type="ARBA" id="ARBA00001970"/>
    </source>
</evidence>
<evidence type="ECO:0000256" key="13">
    <source>
        <dbReference type="SAM" id="Phobius"/>
    </source>
</evidence>
<feature type="transmembrane region" description="Helical" evidence="13">
    <location>
        <begin position="9"/>
        <end position="26"/>
    </location>
</feature>
<evidence type="ECO:0000256" key="8">
    <source>
        <dbReference type="ARBA" id="ARBA00022982"/>
    </source>
</evidence>
<dbReference type="PANTHER" id="PTHR30529:SF4">
    <property type="entry name" value="SUPEROXIDE OXIDASE CYBB"/>
    <property type="match status" value="1"/>
</dbReference>
<evidence type="ECO:0000313" key="16">
    <source>
        <dbReference type="Proteomes" id="UP000505325"/>
    </source>
</evidence>
<keyword evidence="10" id="KW-0408">Iron</keyword>
<proteinExistence type="inferred from homology"/>
<dbReference type="GO" id="GO:0005886">
    <property type="term" value="C:plasma membrane"/>
    <property type="evidence" value="ECO:0007669"/>
    <property type="project" value="UniProtKB-SubCell"/>
</dbReference>
<evidence type="ECO:0000256" key="5">
    <source>
        <dbReference type="ARBA" id="ARBA00022617"/>
    </source>
</evidence>
<comment type="similarity">
    <text evidence="12">Belongs to the cytochrome b561 family.</text>
</comment>
<comment type="cofactor">
    <cofactor evidence="1">
        <name>heme b</name>
        <dbReference type="ChEBI" id="CHEBI:60344"/>
    </cofactor>
</comment>
<keyword evidence="6 13" id="KW-0812">Transmembrane</keyword>
<dbReference type="RefSeq" id="WP_173634155.1">
    <property type="nucleotide sequence ID" value="NZ_CP054212.1"/>
</dbReference>
<keyword evidence="9 13" id="KW-1133">Transmembrane helix</keyword>
<keyword evidence="16" id="KW-1185">Reference proteome</keyword>
<accession>A0A6M8UFG5</accession>
<evidence type="ECO:0000256" key="3">
    <source>
        <dbReference type="ARBA" id="ARBA00022448"/>
    </source>
</evidence>
<dbReference type="SUPFAM" id="SSF81342">
    <property type="entry name" value="Transmembrane di-heme cytochromes"/>
    <property type="match status" value="1"/>
</dbReference>
<dbReference type="PANTHER" id="PTHR30529">
    <property type="entry name" value="CYTOCHROME B561"/>
    <property type="match status" value="1"/>
</dbReference>
<dbReference type="GO" id="GO:0022904">
    <property type="term" value="P:respiratory electron transport chain"/>
    <property type="evidence" value="ECO:0007669"/>
    <property type="project" value="InterPro"/>
</dbReference>
<evidence type="ECO:0000256" key="10">
    <source>
        <dbReference type="ARBA" id="ARBA00023004"/>
    </source>
</evidence>
<name>A0A6M8UFG5_9GAMM</name>